<accession>A0A8H6BVY7</accession>
<dbReference type="GO" id="GO:0070628">
    <property type="term" value="F:proteasome binding"/>
    <property type="evidence" value="ECO:0007669"/>
    <property type="project" value="TreeGrafter"/>
</dbReference>
<evidence type="ECO:0000313" key="7">
    <source>
        <dbReference type="EMBL" id="KAF6063340.1"/>
    </source>
</evidence>
<evidence type="ECO:0000256" key="2">
    <source>
        <dbReference type="ARBA" id="ARBA00004496"/>
    </source>
</evidence>
<dbReference type="Pfam" id="PF04683">
    <property type="entry name" value="Rpn13_ADRM1_Pru"/>
    <property type="match status" value="1"/>
</dbReference>
<dbReference type="GO" id="GO:0005634">
    <property type="term" value="C:nucleus"/>
    <property type="evidence" value="ECO:0007669"/>
    <property type="project" value="UniProtKB-SubCell"/>
</dbReference>
<evidence type="ECO:0000256" key="3">
    <source>
        <dbReference type="ARBA" id="ARBA00022490"/>
    </source>
</evidence>
<reference evidence="7 8" key="1">
    <citation type="submission" date="2020-03" db="EMBL/GenBank/DDBJ databases">
        <title>FDA dAtabase for Regulatory Grade micrObial Sequences (FDA-ARGOS): Supporting development and validation of Infectious Disease Dx tests.</title>
        <authorList>
            <person name="Campos J."/>
            <person name="Goldberg B."/>
            <person name="Tallon L."/>
            <person name="Sadzewicz L."/>
            <person name="Vavikolanu K."/>
            <person name="Mehta A."/>
            <person name="Aluvathingal J."/>
            <person name="Nadendla S."/>
            <person name="Nandy P."/>
            <person name="Geyer C."/>
            <person name="Yan Y."/>
            <person name="Sichtig H."/>
        </authorList>
    </citation>
    <scope>NUCLEOTIDE SEQUENCE [LARGE SCALE GENOMIC DNA]</scope>
    <source>
        <strain evidence="7 8">FDAARGOS_656</strain>
    </source>
</reference>
<keyword evidence="4 7" id="KW-0647">Proteasome</keyword>
<dbReference type="PANTHER" id="PTHR12225">
    <property type="entry name" value="ADHESION REGULATING MOLECULE 1 110 KDA CELL MEMBRANE GLYCOPROTEIN"/>
    <property type="match status" value="1"/>
</dbReference>
<evidence type="ECO:0000256" key="4">
    <source>
        <dbReference type="ARBA" id="ARBA00022942"/>
    </source>
</evidence>
<dbReference type="PANTHER" id="PTHR12225:SF0">
    <property type="entry name" value="PROTEASOMAL UBIQUITIN RECEPTOR ADRM1"/>
    <property type="match status" value="1"/>
</dbReference>
<evidence type="ECO:0000256" key="5">
    <source>
        <dbReference type="ARBA" id="ARBA00023242"/>
    </source>
</evidence>
<comment type="caution">
    <text evidence="7">The sequence shown here is derived from an EMBL/GenBank/DDBJ whole genome shotgun (WGS) entry which is preliminary data.</text>
</comment>
<dbReference type="Gene3D" id="1.10.2020.20">
    <property type="match status" value="1"/>
</dbReference>
<dbReference type="Proteomes" id="UP000536275">
    <property type="component" value="Unassembled WGS sequence"/>
</dbReference>
<dbReference type="PROSITE" id="PS51917">
    <property type="entry name" value="PRU"/>
    <property type="match status" value="1"/>
</dbReference>
<dbReference type="EMBL" id="JABWAD010000061">
    <property type="protein sequence ID" value="KAF6063340.1"/>
    <property type="molecule type" value="Genomic_DNA"/>
</dbReference>
<keyword evidence="7" id="KW-0675">Receptor</keyword>
<organism evidence="7 8">
    <name type="scientific">Candida albicans</name>
    <name type="common">Yeast</name>
    <dbReference type="NCBI Taxonomy" id="5476"/>
    <lineage>
        <taxon>Eukaryota</taxon>
        <taxon>Fungi</taxon>
        <taxon>Dikarya</taxon>
        <taxon>Ascomycota</taxon>
        <taxon>Saccharomycotina</taxon>
        <taxon>Pichiomycetes</taxon>
        <taxon>Debaryomycetaceae</taxon>
        <taxon>Candida/Lodderomyces clade</taxon>
        <taxon>Candida</taxon>
    </lineage>
</organism>
<proteinExistence type="predicted"/>
<dbReference type="Gene3D" id="2.30.29.70">
    <property type="entry name" value="Proteasomal ubiquitin receptor Rpn13/ADRM1"/>
    <property type="match status" value="1"/>
</dbReference>
<name>A0A8H6BVY7_CANAX</name>
<dbReference type="InterPro" id="IPR006773">
    <property type="entry name" value="Rpn13/ADRM1"/>
</dbReference>
<dbReference type="InterPro" id="IPR038633">
    <property type="entry name" value="Rpn13/ADRM1_Pru_sf"/>
</dbReference>
<keyword evidence="3" id="KW-0963">Cytoplasm</keyword>
<evidence type="ECO:0000313" key="8">
    <source>
        <dbReference type="Proteomes" id="UP000536275"/>
    </source>
</evidence>
<keyword evidence="5" id="KW-0539">Nucleus</keyword>
<dbReference type="GO" id="GO:0008541">
    <property type="term" value="C:proteasome regulatory particle, lid subcomplex"/>
    <property type="evidence" value="ECO:0007669"/>
    <property type="project" value="TreeGrafter"/>
</dbReference>
<gene>
    <name evidence="7" type="ORF">FOB64_006321</name>
</gene>
<feature type="domain" description="Pru" evidence="6">
    <location>
        <begin position="1"/>
        <end position="133"/>
    </location>
</feature>
<sequence length="277" mass="31426">MASSKSLKFHAGKVQYDEETNRCTPLQHKGVISIKPSAEEPDFLDFTWTPKQDQTQATPGNIEKDEFLLIPGDVTIKHIKSCNTGRVFALTFLSSGAKYLYWLQDVGDIDQLDKLTEKDQKIIQDIVDLITINEEEEVEQQEENKEIKKEEEPIKAQEPKFKLPIGSISSVLDIDSIDSHLDKLSLEQLKEMYGDYLPPSIASNPTKSQIMEVVRSGFFQQCEQKLSESLRGNSGAGYLMSQSLKYDYKGEGVESFFNGVRELGKKEQNDKDEDMKD</sequence>
<comment type="subcellular location">
    <subcellularLocation>
        <location evidence="2">Cytoplasm</location>
    </subcellularLocation>
    <subcellularLocation>
        <location evidence="1">Nucleus</location>
    </subcellularLocation>
</comment>
<protein>
    <submittedName>
        <fullName evidence="7">Proteasome complex subunit Rpn13 ubiquitin receptor family protein</fullName>
    </submittedName>
</protein>
<evidence type="ECO:0000256" key="1">
    <source>
        <dbReference type="ARBA" id="ARBA00004123"/>
    </source>
</evidence>
<dbReference type="FunFam" id="2.30.29.70:FF:000003">
    <property type="entry name" value="Regulatory particle non-ATPase"/>
    <property type="match status" value="1"/>
</dbReference>
<evidence type="ECO:0000259" key="6">
    <source>
        <dbReference type="PROSITE" id="PS51917"/>
    </source>
</evidence>
<dbReference type="GO" id="GO:0005737">
    <property type="term" value="C:cytoplasm"/>
    <property type="evidence" value="ECO:0007669"/>
    <property type="project" value="UniProtKB-SubCell"/>
</dbReference>
<dbReference type="GO" id="GO:0061133">
    <property type="term" value="F:endopeptidase activator activity"/>
    <property type="evidence" value="ECO:0007669"/>
    <property type="project" value="TreeGrafter"/>
</dbReference>
<dbReference type="InterPro" id="IPR038108">
    <property type="entry name" value="RPN13_DEUBAD_sf"/>
</dbReference>
<dbReference type="InterPro" id="IPR044868">
    <property type="entry name" value="Rpn13/ADRM1_Pru"/>
</dbReference>
<dbReference type="AlphaFoldDB" id="A0A8H6BVY7"/>